<proteinExistence type="predicted"/>
<organism evidence="2 3">
    <name type="scientific">Actinomadura napierensis</name>
    <dbReference type="NCBI Taxonomy" id="267854"/>
    <lineage>
        <taxon>Bacteria</taxon>
        <taxon>Bacillati</taxon>
        <taxon>Actinomycetota</taxon>
        <taxon>Actinomycetes</taxon>
        <taxon>Streptosporangiales</taxon>
        <taxon>Thermomonosporaceae</taxon>
        <taxon>Actinomadura</taxon>
    </lineage>
</organism>
<sequence>MRVRRAPVRRYAATVTEIIDYGRFADRLAPPHPRWDLLRQFQDEWGYQVPAGAVPWPKWSESEHRAYVRALKEGWTGEEEDPFEGVDLALPIPAALDEWWDLPFNSFTYSPRLYWTNPEYPPTLRPDPSGYGVAEGLPEANPFVEPGGDLRLCVFKAEYQYCNEWGYLACEAGQDDPRVLVSVDEDEWVLQARSISEFFVLLAAVRLPSHFGWSVQLVDGDFADGPPPRDRIEAAYRPMGFQNWRELGADTALFGGPRRDRPARHRHGRLPGRDQRPYPGRPRRGRPDPRLDLGRQPRRTAAQGRGVRITAGIV</sequence>
<accession>A0ABN3AHF3</accession>
<keyword evidence="3" id="KW-1185">Reference proteome</keyword>
<reference evidence="2 3" key="1">
    <citation type="journal article" date="2019" name="Int. J. Syst. Evol. Microbiol.">
        <title>The Global Catalogue of Microorganisms (GCM) 10K type strain sequencing project: providing services to taxonomists for standard genome sequencing and annotation.</title>
        <authorList>
            <consortium name="The Broad Institute Genomics Platform"/>
            <consortium name="The Broad Institute Genome Sequencing Center for Infectious Disease"/>
            <person name="Wu L."/>
            <person name="Ma J."/>
        </authorList>
    </citation>
    <scope>NUCLEOTIDE SEQUENCE [LARGE SCALE GENOMIC DNA]</scope>
    <source>
        <strain evidence="2 3">JCM 13850</strain>
    </source>
</reference>
<feature type="region of interest" description="Disordered" evidence="1">
    <location>
        <begin position="252"/>
        <end position="314"/>
    </location>
</feature>
<protein>
    <recommendedName>
        <fullName evidence="4">SMI1/KNR4 family protein</fullName>
    </recommendedName>
</protein>
<feature type="compositionally biased region" description="Basic residues" evidence="1">
    <location>
        <begin position="261"/>
        <end position="270"/>
    </location>
</feature>
<dbReference type="EMBL" id="BAAAMR010000163">
    <property type="protein sequence ID" value="GAA2168846.1"/>
    <property type="molecule type" value="Genomic_DNA"/>
</dbReference>
<comment type="caution">
    <text evidence="2">The sequence shown here is derived from an EMBL/GenBank/DDBJ whole genome shotgun (WGS) entry which is preliminary data.</text>
</comment>
<evidence type="ECO:0000256" key="1">
    <source>
        <dbReference type="SAM" id="MobiDB-lite"/>
    </source>
</evidence>
<evidence type="ECO:0008006" key="4">
    <source>
        <dbReference type="Google" id="ProtNLM"/>
    </source>
</evidence>
<feature type="compositionally biased region" description="Basic and acidic residues" evidence="1">
    <location>
        <begin position="285"/>
        <end position="295"/>
    </location>
</feature>
<evidence type="ECO:0000313" key="2">
    <source>
        <dbReference type="EMBL" id="GAA2168846.1"/>
    </source>
</evidence>
<name>A0ABN3AHF3_9ACTN</name>
<gene>
    <name evidence="2" type="ORF">GCM10009727_90980</name>
</gene>
<dbReference type="Proteomes" id="UP001501020">
    <property type="component" value="Unassembled WGS sequence"/>
</dbReference>
<evidence type="ECO:0000313" key="3">
    <source>
        <dbReference type="Proteomes" id="UP001501020"/>
    </source>
</evidence>